<protein>
    <submittedName>
        <fullName evidence="1">Uncharacterized protein</fullName>
    </submittedName>
</protein>
<dbReference type="InParanoid" id="A0A2H3DJ22"/>
<evidence type="ECO:0000313" key="1">
    <source>
        <dbReference type="EMBL" id="PBK95221.1"/>
    </source>
</evidence>
<reference evidence="2" key="1">
    <citation type="journal article" date="2017" name="Nat. Ecol. Evol.">
        <title>Genome expansion and lineage-specific genetic innovations in the forest pathogenic fungi Armillaria.</title>
        <authorList>
            <person name="Sipos G."/>
            <person name="Prasanna A.N."/>
            <person name="Walter M.C."/>
            <person name="O'Connor E."/>
            <person name="Balint B."/>
            <person name="Krizsan K."/>
            <person name="Kiss B."/>
            <person name="Hess J."/>
            <person name="Varga T."/>
            <person name="Slot J."/>
            <person name="Riley R."/>
            <person name="Boka B."/>
            <person name="Rigling D."/>
            <person name="Barry K."/>
            <person name="Lee J."/>
            <person name="Mihaltcheva S."/>
            <person name="LaButti K."/>
            <person name="Lipzen A."/>
            <person name="Waldron R."/>
            <person name="Moloney N.M."/>
            <person name="Sperisen C."/>
            <person name="Kredics L."/>
            <person name="Vagvoelgyi C."/>
            <person name="Patrignani A."/>
            <person name="Fitzpatrick D."/>
            <person name="Nagy I."/>
            <person name="Doyle S."/>
            <person name="Anderson J.B."/>
            <person name="Grigoriev I.V."/>
            <person name="Gueldener U."/>
            <person name="Muensterkoetter M."/>
            <person name="Nagy L.G."/>
        </authorList>
    </citation>
    <scope>NUCLEOTIDE SEQUENCE [LARGE SCALE GENOMIC DNA]</scope>
    <source>
        <strain evidence="2">Ar21-2</strain>
    </source>
</reference>
<proteinExistence type="predicted"/>
<sequence length="55" mass="6318">MVVTRRAVFKRGYKGMDPPTIPQFKEGDEEKVVRRLLEEEGLDHLAFATRLDSQG</sequence>
<name>A0A2H3DJ22_ARMGA</name>
<dbReference type="EMBL" id="KZ293652">
    <property type="protein sequence ID" value="PBK95221.1"/>
    <property type="molecule type" value="Genomic_DNA"/>
</dbReference>
<dbReference type="Proteomes" id="UP000217790">
    <property type="component" value="Unassembled WGS sequence"/>
</dbReference>
<keyword evidence="2" id="KW-1185">Reference proteome</keyword>
<evidence type="ECO:0000313" key="2">
    <source>
        <dbReference type="Proteomes" id="UP000217790"/>
    </source>
</evidence>
<accession>A0A2H3DJ22</accession>
<dbReference type="AlphaFoldDB" id="A0A2H3DJ22"/>
<organism evidence="1 2">
    <name type="scientific">Armillaria gallica</name>
    <name type="common">Bulbous honey fungus</name>
    <name type="synonym">Armillaria bulbosa</name>
    <dbReference type="NCBI Taxonomy" id="47427"/>
    <lineage>
        <taxon>Eukaryota</taxon>
        <taxon>Fungi</taxon>
        <taxon>Dikarya</taxon>
        <taxon>Basidiomycota</taxon>
        <taxon>Agaricomycotina</taxon>
        <taxon>Agaricomycetes</taxon>
        <taxon>Agaricomycetidae</taxon>
        <taxon>Agaricales</taxon>
        <taxon>Marasmiineae</taxon>
        <taxon>Physalacriaceae</taxon>
        <taxon>Armillaria</taxon>
    </lineage>
</organism>
<gene>
    <name evidence="1" type="ORF">ARMGADRAFT_1011093</name>
</gene>